<feature type="transmembrane region" description="Helical" evidence="1">
    <location>
        <begin position="286"/>
        <end position="305"/>
    </location>
</feature>
<protein>
    <submittedName>
        <fullName evidence="4">Uncharacterized protein</fullName>
    </submittedName>
</protein>
<accession>A0A1F6CF73</accession>
<keyword evidence="1" id="KW-0472">Membrane</keyword>
<dbReference type="Proteomes" id="UP000178606">
    <property type="component" value="Unassembled WGS sequence"/>
</dbReference>
<name>A0A1F6CF73_HANXR</name>
<feature type="domain" description="DUF6785" evidence="3">
    <location>
        <begin position="9"/>
        <end position="513"/>
    </location>
</feature>
<proteinExistence type="predicted"/>
<dbReference type="InterPro" id="IPR046712">
    <property type="entry name" value="DUF6785"/>
</dbReference>
<feature type="transmembrane region" description="Helical" evidence="1">
    <location>
        <begin position="158"/>
        <end position="179"/>
    </location>
</feature>
<keyword evidence="1" id="KW-0812">Transmembrane</keyword>
<feature type="transmembrane region" description="Helical" evidence="1">
    <location>
        <begin position="370"/>
        <end position="388"/>
    </location>
</feature>
<comment type="caution">
    <text evidence="4">The sequence shown here is derived from an EMBL/GenBank/DDBJ whole genome shotgun (WGS) entry which is preliminary data.</text>
</comment>
<dbReference type="Pfam" id="PF20580">
    <property type="entry name" value="DUF6784"/>
    <property type="match status" value="1"/>
</dbReference>
<evidence type="ECO:0000259" key="2">
    <source>
        <dbReference type="Pfam" id="PF20580"/>
    </source>
</evidence>
<dbReference type="InterPro" id="IPR046711">
    <property type="entry name" value="DUF6784"/>
</dbReference>
<feature type="transmembrane region" description="Helical" evidence="1">
    <location>
        <begin position="12"/>
        <end position="34"/>
    </location>
</feature>
<keyword evidence="1" id="KW-1133">Transmembrane helix</keyword>
<feature type="transmembrane region" description="Helical" evidence="1">
    <location>
        <begin position="587"/>
        <end position="605"/>
    </location>
</feature>
<feature type="transmembrane region" description="Helical" evidence="1">
    <location>
        <begin position="75"/>
        <end position="100"/>
    </location>
</feature>
<evidence type="ECO:0000313" key="4">
    <source>
        <dbReference type="EMBL" id="OGG47866.1"/>
    </source>
</evidence>
<evidence type="ECO:0000256" key="1">
    <source>
        <dbReference type="SAM" id="Phobius"/>
    </source>
</evidence>
<feature type="domain" description="DUF6784" evidence="2">
    <location>
        <begin position="548"/>
        <end position="638"/>
    </location>
</feature>
<evidence type="ECO:0000259" key="3">
    <source>
        <dbReference type="Pfam" id="PF20581"/>
    </source>
</evidence>
<dbReference type="Pfam" id="PF20581">
    <property type="entry name" value="DUF6785"/>
    <property type="match status" value="1"/>
</dbReference>
<dbReference type="AlphaFoldDB" id="A0A1F6CF73"/>
<feature type="transmembrane region" description="Helical" evidence="1">
    <location>
        <begin position="40"/>
        <end position="63"/>
    </location>
</feature>
<feature type="transmembrane region" description="Helical" evidence="1">
    <location>
        <begin position="433"/>
        <end position="458"/>
    </location>
</feature>
<feature type="transmembrane region" description="Helical" evidence="1">
    <location>
        <begin position="617"/>
        <end position="640"/>
    </location>
</feature>
<feature type="transmembrane region" description="Helical" evidence="1">
    <location>
        <begin position="547"/>
        <end position="567"/>
    </location>
</feature>
<dbReference type="EMBL" id="MFKF01000264">
    <property type="protein sequence ID" value="OGG47866.1"/>
    <property type="molecule type" value="Genomic_DNA"/>
</dbReference>
<feature type="transmembrane region" description="Helical" evidence="1">
    <location>
        <begin position="394"/>
        <end position="412"/>
    </location>
</feature>
<organism evidence="4 5">
    <name type="scientific">Handelsmanbacteria sp. (strain RIFCSPLOWO2_12_FULL_64_10)</name>
    <dbReference type="NCBI Taxonomy" id="1817868"/>
    <lineage>
        <taxon>Bacteria</taxon>
        <taxon>Candidatus Handelsmaniibacteriota</taxon>
    </lineage>
</organism>
<feature type="transmembrane region" description="Helical" evidence="1">
    <location>
        <begin position="325"/>
        <end position="343"/>
    </location>
</feature>
<reference evidence="4 5" key="1">
    <citation type="journal article" date="2016" name="Nat. Commun.">
        <title>Thousands of microbial genomes shed light on interconnected biogeochemical processes in an aquifer system.</title>
        <authorList>
            <person name="Anantharaman K."/>
            <person name="Brown C.T."/>
            <person name="Hug L.A."/>
            <person name="Sharon I."/>
            <person name="Castelle C.J."/>
            <person name="Probst A.J."/>
            <person name="Thomas B.C."/>
            <person name="Singh A."/>
            <person name="Wilkins M.J."/>
            <person name="Karaoz U."/>
            <person name="Brodie E.L."/>
            <person name="Williams K.H."/>
            <person name="Hubbard S.S."/>
            <person name="Banfield J.F."/>
        </authorList>
    </citation>
    <scope>NUCLEOTIDE SEQUENCE [LARGE SCALE GENOMIC DNA]</scope>
    <source>
        <strain evidence="5">RIFCSPLOWO2_12_FULL_64_10</strain>
    </source>
</reference>
<sequence length="650" mass="71648">MTATRDRLTARAVVVGLLLVIFVNVWPIYGLYVIHISQMVFSYMPMALMIPFVLLALGVNVALRRLRPGAAFSPLELAAVFSMGLIGALFPTMNFTGLILGHMASPYYFASAENRWAESLHPHLPSWLFPPDREAMRGFFEGLPDGHPIPYGVWIAPLVWWFAFAGAIIWACLCIAVLLRRQWAEHERLPFPAAQVALEMVREEPGGPWPPMLRGRAFWAGVAIPLTVICWNGVSYFLPAFPRVPITQAGGGDIYLHVTRYVPDYYFYFGINFFIMGFAYWTSLEVLLSIWVFYLMVVVEVGLFNRFGFSVGAPGLWSSAHEANAWQAFGGLAFLVGWGLYTARGHLRAVWNGVWGGAQGVDDSEELMSYRTAAVGLALGAAFIVGWLHASGMALHVIVPFLLGMAVLYIGVAKIIAESGLVYLRGTLMPPTFALYTVGSASIPPASMATFAFSFAYFTDAKSLAMSSAAHCARITAAVRGNKRPVLLALAGAGVAGALTSVLMTLHLGYARGAYNFNAFELQTHPFIFNYYVNQMQTALPPDWKRLGFFGMGSTVMGLLTLLRYRYPWWPLHPVGFAIMETRAVRGTIFSIFLVWVCKLILLRAGGIALYRRGQPLFLGILAGFIVGVALSAAVDTIWFPGHGHHVHHW</sequence>
<feature type="transmembrane region" description="Helical" evidence="1">
    <location>
        <begin position="486"/>
        <end position="506"/>
    </location>
</feature>
<evidence type="ECO:0000313" key="5">
    <source>
        <dbReference type="Proteomes" id="UP000178606"/>
    </source>
</evidence>
<feature type="transmembrane region" description="Helical" evidence="1">
    <location>
        <begin position="217"/>
        <end position="238"/>
    </location>
</feature>
<feature type="transmembrane region" description="Helical" evidence="1">
    <location>
        <begin position="265"/>
        <end position="281"/>
    </location>
</feature>
<gene>
    <name evidence="4" type="ORF">A3F84_03105</name>
</gene>